<name>A0ABS8S8V6_DATST</name>
<comment type="caution">
    <text evidence="1">The sequence shown here is derived from an EMBL/GenBank/DDBJ whole genome shotgun (WGS) entry which is preliminary data.</text>
</comment>
<proteinExistence type="predicted"/>
<dbReference type="Proteomes" id="UP000823775">
    <property type="component" value="Unassembled WGS sequence"/>
</dbReference>
<gene>
    <name evidence="1" type="ORF">HAX54_027648</name>
</gene>
<protein>
    <submittedName>
        <fullName evidence="1">Uncharacterized protein</fullName>
    </submittedName>
</protein>
<evidence type="ECO:0000313" key="1">
    <source>
        <dbReference type="EMBL" id="MCD7455273.1"/>
    </source>
</evidence>
<organism evidence="1 2">
    <name type="scientific">Datura stramonium</name>
    <name type="common">Jimsonweed</name>
    <name type="synonym">Common thornapple</name>
    <dbReference type="NCBI Taxonomy" id="4076"/>
    <lineage>
        <taxon>Eukaryota</taxon>
        <taxon>Viridiplantae</taxon>
        <taxon>Streptophyta</taxon>
        <taxon>Embryophyta</taxon>
        <taxon>Tracheophyta</taxon>
        <taxon>Spermatophyta</taxon>
        <taxon>Magnoliopsida</taxon>
        <taxon>eudicotyledons</taxon>
        <taxon>Gunneridae</taxon>
        <taxon>Pentapetalae</taxon>
        <taxon>asterids</taxon>
        <taxon>lamiids</taxon>
        <taxon>Solanales</taxon>
        <taxon>Solanaceae</taxon>
        <taxon>Solanoideae</taxon>
        <taxon>Datureae</taxon>
        <taxon>Datura</taxon>
    </lineage>
</organism>
<accession>A0ABS8S8V6</accession>
<keyword evidence="2" id="KW-1185">Reference proteome</keyword>
<dbReference type="EMBL" id="JACEIK010000337">
    <property type="protein sequence ID" value="MCD7455273.1"/>
    <property type="molecule type" value="Genomic_DNA"/>
</dbReference>
<sequence length="60" mass="6499">VVKGFTNNRGGVKGSFELNRDSASGLDGLTGCFFQSSWNIIGVDILRVVIAFFEGNFIPM</sequence>
<reference evidence="1 2" key="1">
    <citation type="journal article" date="2021" name="BMC Genomics">
        <title>Datura genome reveals duplications of psychoactive alkaloid biosynthetic genes and high mutation rate following tissue culture.</title>
        <authorList>
            <person name="Rajewski A."/>
            <person name="Carter-House D."/>
            <person name="Stajich J."/>
            <person name="Litt A."/>
        </authorList>
    </citation>
    <scope>NUCLEOTIDE SEQUENCE [LARGE SCALE GENOMIC DNA]</scope>
    <source>
        <strain evidence="1">AR-01</strain>
    </source>
</reference>
<feature type="non-terminal residue" evidence="1">
    <location>
        <position position="1"/>
    </location>
</feature>
<evidence type="ECO:0000313" key="2">
    <source>
        <dbReference type="Proteomes" id="UP000823775"/>
    </source>
</evidence>